<gene>
    <name evidence="2" type="ORF">MNV_980031</name>
</gene>
<organism evidence="2 3">
    <name type="scientific">Candidatus Methanoperedens nitratireducens</name>
    <dbReference type="NCBI Taxonomy" id="1392998"/>
    <lineage>
        <taxon>Archaea</taxon>
        <taxon>Methanobacteriati</taxon>
        <taxon>Methanobacteriota</taxon>
        <taxon>Stenosarchaea group</taxon>
        <taxon>Methanomicrobia</taxon>
        <taxon>Methanosarcinales</taxon>
        <taxon>ANME-2 cluster</taxon>
        <taxon>Candidatus Methanoperedentaceae</taxon>
        <taxon>Candidatus Methanoperedens</taxon>
    </lineage>
</organism>
<dbReference type="EMBL" id="FZMP01000249">
    <property type="protein sequence ID" value="SNQ62929.1"/>
    <property type="molecule type" value="Genomic_DNA"/>
</dbReference>
<feature type="transmembrane region" description="Helical" evidence="1">
    <location>
        <begin position="6"/>
        <end position="23"/>
    </location>
</feature>
<keyword evidence="3" id="KW-1185">Reference proteome</keyword>
<keyword evidence="1" id="KW-0472">Membrane</keyword>
<dbReference type="Proteomes" id="UP000218615">
    <property type="component" value="Unassembled WGS sequence"/>
</dbReference>
<sequence length="42" mass="5011">MRIINMIVIIIMLIINITIVFSASRMNKPFETIETVRNRQNY</sequence>
<evidence type="ECO:0000256" key="1">
    <source>
        <dbReference type="SAM" id="Phobius"/>
    </source>
</evidence>
<keyword evidence="1" id="KW-0812">Transmembrane</keyword>
<proteinExistence type="predicted"/>
<dbReference type="AlphaFoldDB" id="A0A284VUP4"/>
<evidence type="ECO:0000313" key="2">
    <source>
        <dbReference type="EMBL" id="SNQ62929.1"/>
    </source>
</evidence>
<protein>
    <submittedName>
        <fullName evidence="2">Uncharacterized protein</fullName>
    </submittedName>
</protein>
<reference evidence="3" key="1">
    <citation type="submission" date="2017-06" db="EMBL/GenBank/DDBJ databases">
        <authorList>
            <person name="Cremers G."/>
        </authorList>
    </citation>
    <scope>NUCLEOTIDE SEQUENCE [LARGE SCALE GENOMIC DNA]</scope>
</reference>
<evidence type="ECO:0000313" key="3">
    <source>
        <dbReference type="Proteomes" id="UP000218615"/>
    </source>
</evidence>
<keyword evidence="1" id="KW-1133">Transmembrane helix</keyword>
<accession>A0A284VUP4</accession>
<name>A0A284VUP4_9EURY</name>